<evidence type="ECO:0000313" key="1">
    <source>
        <dbReference type="EMBL" id="KAF9461432.1"/>
    </source>
</evidence>
<dbReference type="AlphaFoldDB" id="A0A9P5Y0Y5"/>
<protein>
    <submittedName>
        <fullName evidence="1">Uncharacterized protein</fullName>
    </submittedName>
</protein>
<dbReference type="Proteomes" id="UP000807353">
    <property type="component" value="Unassembled WGS sequence"/>
</dbReference>
<gene>
    <name evidence="1" type="ORF">BDZ94DRAFT_1167669</name>
</gene>
<comment type="caution">
    <text evidence="1">The sequence shown here is derived from an EMBL/GenBank/DDBJ whole genome shotgun (WGS) entry which is preliminary data.</text>
</comment>
<organism evidence="1 2">
    <name type="scientific">Collybia nuda</name>
    <dbReference type="NCBI Taxonomy" id="64659"/>
    <lineage>
        <taxon>Eukaryota</taxon>
        <taxon>Fungi</taxon>
        <taxon>Dikarya</taxon>
        <taxon>Basidiomycota</taxon>
        <taxon>Agaricomycotina</taxon>
        <taxon>Agaricomycetes</taxon>
        <taxon>Agaricomycetidae</taxon>
        <taxon>Agaricales</taxon>
        <taxon>Tricholomatineae</taxon>
        <taxon>Clitocybaceae</taxon>
        <taxon>Collybia</taxon>
    </lineage>
</organism>
<evidence type="ECO:0000313" key="2">
    <source>
        <dbReference type="Proteomes" id="UP000807353"/>
    </source>
</evidence>
<keyword evidence="2" id="KW-1185">Reference proteome</keyword>
<dbReference type="PANTHER" id="PTHR38846">
    <property type="entry name" value="C3H1-TYPE DOMAIN-CONTAINING PROTEIN"/>
    <property type="match status" value="1"/>
</dbReference>
<dbReference type="OrthoDB" id="6105938at2759"/>
<dbReference type="EMBL" id="MU150284">
    <property type="protein sequence ID" value="KAF9461432.1"/>
    <property type="molecule type" value="Genomic_DNA"/>
</dbReference>
<reference evidence="1" key="1">
    <citation type="submission" date="2020-11" db="EMBL/GenBank/DDBJ databases">
        <authorList>
            <consortium name="DOE Joint Genome Institute"/>
            <person name="Ahrendt S."/>
            <person name="Riley R."/>
            <person name="Andreopoulos W."/>
            <person name="Labutti K."/>
            <person name="Pangilinan J."/>
            <person name="Ruiz-Duenas F.J."/>
            <person name="Barrasa J.M."/>
            <person name="Sanchez-Garcia M."/>
            <person name="Camarero S."/>
            <person name="Miyauchi S."/>
            <person name="Serrano A."/>
            <person name="Linde D."/>
            <person name="Babiker R."/>
            <person name="Drula E."/>
            <person name="Ayuso-Fernandez I."/>
            <person name="Pacheco R."/>
            <person name="Padilla G."/>
            <person name="Ferreira P."/>
            <person name="Barriuso J."/>
            <person name="Kellner H."/>
            <person name="Castanera R."/>
            <person name="Alfaro M."/>
            <person name="Ramirez L."/>
            <person name="Pisabarro A.G."/>
            <person name="Kuo A."/>
            <person name="Tritt A."/>
            <person name="Lipzen A."/>
            <person name="He G."/>
            <person name="Yan M."/>
            <person name="Ng V."/>
            <person name="Cullen D."/>
            <person name="Martin F."/>
            <person name="Rosso M.-N."/>
            <person name="Henrissat B."/>
            <person name="Hibbett D."/>
            <person name="Martinez A.T."/>
            <person name="Grigoriev I.V."/>
        </authorList>
    </citation>
    <scope>NUCLEOTIDE SEQUENCE</scope>
    <source>
        <strain evidence="1">CBS 247.69</strain>
    </source>
</reference>
<proteinExistence type="predicted"/>
<accession>A0A9P5Y0Y5</accession>
<feature type="non-terminal residue" evidence="1">
    <location>
        <position position="1"/>
    </location>
</feature>
<sequence length="163" mass="19146">LKDFFSEFELFTYNPAQPATEEFHRLSRLYGWDREETAEVRERFKNAMVKVFNDIYGTDENDINSWYGLCNVLNITPLPETLNGCRDKVRETHVNLVDLVDLPNSNKPIEIFPTELELSEYSKKNHKIFPRENAYAGGLLKFLLRKINNPPLHTSRGGRRRKR</sequence>
<dbReference type="PANTHER" id="PTHR38846:SF1">
    <property type="entry name" value="C3H1-TYPE DOMAIN-CONTAINING PROTEIN"/>
    <property type="match status" value="1"/>
</dbReference>
<name>A0A9P5Y0Y5_9AGAR</name>